<evidence type="ECO:0000313" key="6">
    <source>
        <dbReference type="EMBL" id="TDQ83891.1"/>
    </source>
</evidence>
<dbReference type="SUPFAM" id="SSF48008">
    <property type="entry name" value="GntR ligand-binding domain-like"/>
    <property type="match status" value="1"/>
</dbReference>
<keyword evidence="3" id="KW-0804">Transcription</keyword>
<evidence type="ECO:0000256" key="4">
    <source>
        <dbReference type="SAM" id="MobiDB-lite"/>
    </source>
</evidence>
<dbReference type="GO" id="GO:0003700">
    <property type="term" value="F:DNA-binding transcription factor activity"/>
    <property type="evidence" value="ECO:0007669"/>
    <property type="project" value="InterPro"/>
</dbReference>
<keyword evidence="2" id="KW-0238">DNA-binding</keyword>
<feature type="compositionally biased region" description="Basic and acidic residues" evidence="4">
    <location>
        <begin position="1"/>
        <end position="11"/>
    </location>
</feature>
<evidence type="ECO:0000259" key="5">
    <source>
        <dbReference type="PROSITE" id="PS50949"/>
    </source>
</evidence>
<reference evidence="6 7" key="1">
    <citation type="submission" date="2019-03" db="EMBL/GenBank/DDBJ databases">
        <title>Genomic Encyclopedia of Type Strains, Phase III (KMG-III): the genomes of soil and plant-associated and newly described type strains.</title>
        <authorList>
            <person name="Whitman W."/>
        </authorList>
    </citation>
    <scope>NUCLEOTIDE SEQUENCE [LARGE SCALE GENOMIC DNA]</scope>
    <source>
        <strain evidence="6 7">CGMCC 1.7660</strain>
    </source>
</reference>
<evidence type="ECO:0000256" key="1">
    <source>
        <dbReference type="ARBA" id="ARBA00023015"/>
    </source>
</evidence>
<dbReference type="Pfam" id="PF00392">
    <property type="entry name" value="GntR"/>
    <property type="match status" value="1"/>
</dbReference>
<dbReference type="EMBL" id="SNYW01000006">
    <property type="protein sequence ID" value="TDQ83891.1"/>
    <property type="molecule type" value="Genomic_DNA"/>
</dbReference>
<comment type="caution">
    <text evidence="6">The sequence shown here is derived from an EMBL/GenBank/DDBJ whole genome shotgun (WGS) entry which is preliminary data.</text>
</comment>
<dbReference type="Proteomes" id="UP000295783">
    <property type="component" value="Unassembled WGS sequence"/>
</dbReference>
<dbReference type="RefSeq" id="WP_166644952.1">
    <property type="nucleotide sequence ID" value="NZ_SNYW01000006.1"/>
</dbReference>
<dbReference type="PANTHER" id="PTHR43537:SF39">
    <property type="entry name" value="HTH-TYPE TRANSCRIPTIONAL REGULATOR MCBR"/>
    <property type="match status" value="1"/>
</dbReference>
<dbReference type="PROSITE" id="PS50949">
    <property type="entry name" value="HTH_GNTR"/>
    <property type="match status" value="1"/>
</dbReference>
<feature type="domain" description="HTH gntR-type" evidence="5">
    <location>
        <begin position="33"/>
        <end position="100"/>
    </location>
</feature>
<evidence type="ECO:0000313" key="7">
    <source>
        <dbReference type="Proteomes" id="UP000295783"/>
    </source>
</evidence>
<gene>
    <name evidence="6" type="ORF">A8950_0435</name>
</gene>
<feature type="region of interest" description="Disordered" evidence="4">
    <location>
        <begin position="1"/>
        <end position="31"/>
    </location>
</feature>
<dbReference type="SMART" id="SM00895">
    <property type="entry name" value="FCD"/>
    <property type="match status" value="1"/>
</dbReference>
<dbReference type="InterPro" id="IPR036388">
    <property type="entry name" value="WH-like_DNA-bd_sf"/>
</dbReference>
<accession>A0A4V3DEY1</accession>
<keyword evidence="7" id="KW-1185">Reference proteome</keyword>
<keyword evidence="1" id="KW-0805">Transcription regulation</keyword>
<dbReference type="Gene3D" id="1.10.10.10">
    <property type="entry name" value="Winged helix-like DNA-binding domain superfamily/Winged helix DNA-binding domain"/>
    <property type="match status" value="1"/>
</dbReference>
<dbReference type="SMART" id="SM00345">
    <property type="entry name" value="HTH_GNTR"/>
    <property type="match status" value="1"/>
</dbReference>
<dbReference type="PANTHER" id="PTHR43537">
    <property type="entry name" value="TRANSCRIPTIONAL REGULATOR, GNTR FAMILY"/>
    <property type="match status" value="1"/>
</dbReference>
<dbReference type="InterPro" id="IPR008920">
    <property type="entry name" value="TF_FadR/GntR_C"/>
</dbReference>
<dbReference type="Gene3D" id="1.20.120.530">
    <property type="entry name" value="GntR ligand-binding domain-like"/>
    <property type="match status" value="1"/>
</dbReference>
<name>A0A4V3DEY1_9PROT</name>
<dbReference type="AlphaFoldDB" id="A0A4V3DEY1"/>
<dbReference type="InterPro" id="IPR000524">
    <property type="entry name" value="Tscrpt_reg_HTH_GntR"/>
</dbReference>
<evidence type="ECO:0000256" key="3">
    <source>
        <dbReference type="ARBA" id="ARBA00023163"/>
    </source>
</evidence>
<dbReference type="Pfam" id="PF07729">
    <property type="entry name" value="FCD"/>
    <property type="match status" value="1"/>
</dbReference>
<sequence length="247" mass="27517">MAKKIQAEKQRKPVKAQPSLAKRVGRARRVPHGSTHEDVYLRLKHAIMSARFVPGERLVVSKLAKTFGTSPMPIREALRRLVAEQALENSPNRGVQVPLMTANRLADLRRVRCQIEGLATEWAAAHITVEELDQLQAIQDRINSLVAAHITQDYLDLNMQFHFAMYRAARSPLLMPIIESLWLQAGPSLNAMRQTPYFGIGIDHHDENLKALRKGDGKAARAGLEREITEAADIILASLAGNDGNDQ</sequence>
<proteinExistence type="predicted"/>
<evidence type="ECO:0000256" key="2">
    <source>
        <dbReference type="ARBA" id="ARBA00023125"/>
    </source>
</evidence>
<dbReference type="CDD" id="cd07377">
    <property type="entry name" value="WHTH_GntR"/>
    <property type="match status" value="1"/>
</dbReference>
<protein>
    <submittedName>
        <fullName evidence="6">GntR family transcriptional regulator</fullName>
    </submittedName>
</protein>
<dbReference type="InterPro" id="IPR011711">
    <property type="entry name" value="GntR_C"/>
</dbReference>
<dbReference type="GO" id="GO:0003677">
    <property type="term" value="F:DNA binding"/>
    <property type="evidence" value="ECO:0007669"/>
    <property type="project" value="UniProtKB-KW"/>
</dbReference>
<organism evidence="6 7">
    <name type="scientific">Dongia mobilis</name>
    <dbReference type="NCBI Taxonomy" id="578943"/>
    <lineage>
        <taxon>Bacteria</taxon>
        <taxon>Pseudomonadati</taxon>
        <taxon>Pseudomonadota</taxon>
        <taxon>Alphaproteobacteria</taxon>
        <taxon>Rhodospirillales</taxon>
        <taxon>Dongiaceae</taxon>
        <taxon>Dongia</taxon>
    </lineage>
</organism>
<dbReference type="SUPFAM" id="SSF46785">
    <property type="entry name" value="Winged helix' DNA-binding domain"/>
    <property type="match status" value="1"/>
</dbReference>
<dbReference type="InterPro" id="IPR036390">
    <property type="entry name" value="WH_DNA-bd_sf"/>
</dbReference>